<dbReference type="AlphaFoldDB" id="A0A5B0E4Y9"/>
<comment type="similarity">
    <text evidence="6">Belongs to the truncated hemoglobin family. Group II subfamily.</text>
</comment>
<dbReference type="OrthoDB" id="9790913at2"/>
<dbReference type="Pfam" id="PF01152">
    <property type="entry name" value="Bac_globin"/>
    <property type="match status" value="1"/>
</dbReference>
<evidence type="ECO:0000313" key="10">
    <source>
        <dbReference type="Proteomes" id="UP000323856"/>
    </source>
</evidence>
<dbReference type="CDD" id="cd14771">
    <property type="entry name" value="TrHb2_Mt-trHbO-like_O"/>
    <property type="match status" value="1"/>
</dbReference>
<feature type="region of interest" description="Disordered" evidence="8">
    <location>
        <begin position="1"/>
        <end position="82"/>
    </location>
</feature>
<gene>
    <name evidence="9" type="ORF">FQ154_16475</name>
</gene>
<comment type="cofactor">
    <cofactor evidence="1">
        <name>heme</name>
        <dbReference type="ChEBI" id="CHEBI:30413"/>
    </cofactor>
</comment>
<evidence type="ECO:0000256" key="1">
    <source>
        <dbReference type="ARBA" id="ARBA00001971"/>
    </source>
</evidence>
<name>A0A5B0E4Y9_9MICC</name>
<dbReference type="EMBL" id="VOBL01000021">
    <property type="protein sequence ID" value="KAA0974044.1"/>
    <property type="molecule type" value="Genomic_DNA"/>
</dbReference>
<evidence type="ECO:0000256" key="6">
    <source>
        <dbReference type="ARBA" id="ARBA00034496"/>
    </source>
</evidence>
<keyword evidence="4" id="KW-0479">Metal-binding</keyword>
<accession>A0A5B0E4Y9</accession>
<comment type="caution">
    <text evidence="9">The sequence shown here is derived from an EMBL/GenBank/DDBJ whole genome shotgun (WGS) entry which is preliminary data.</text>
</comment>
<reference evidence="9 10" key="1">
    <citation type="submission" date="2019-07" db="EMBL/GenBank/DDBJ databases">
        <title>Analysis of the biochemical properties, biological activity and biotechnological potential of siderophores and biosurfactants produced by Antarctic psychrotolerant bacteria.</title>
        <authorList>
            <person name="Styczynski M."/>
            <person name="Krucon T."/>
            <person name="Decewicz P."/>
            <person name="Dziewit L."/>
        </authorList>
    </citation>
    <scope>NUCLEOTIDE SEQUENCE [LARGE SCALE GENOMIC DNA]</scope>
    <source>
        <strain evidence="9 10">ANT_H27</strain>
    </source>
</reference>
<dbReference type="InterPro" id="IPR012292">
    <property type="entry name" value="Globin/Proto"/>
</dbReference>
<evidence type="ECO:0000256" key="4">
    <source>
        <dbReference type="ARBA" id="ARBA00022723"/>
    </source>
</evidence>
<dbReference type="InterPro" id="IPR044203">
    <property type="entry name" value="GlbO/GLB3-like"/>
</dbReference>
<dbReference type="GO" id="GO:0020037">
    <property type="term" value="F:heme binding"/>
    <property type="evidence" value="ECO:0007669"/>
    <property type="project" value="InterPro"/>
</dbReference>
<evidence type="ECO:0000256" key="3">
    <source>
        <dbReference type="ARBA" id="ARBA00022617"/>
    </source>
</evidence>
<keyword evidence="2" id="KW-0813">Transport</keyword>
<dbReference type="PANTHER" id="PTHR47366">
    <property type="entry name" value="TWO-ON-TWO HEMOGLOBIN-3"/>
    <property type="match status" value="1"/>
</dbReference>
<dbReference type="GO" id="GO:0019825">
    <property type="term" value="F:oxygen binding"/>
    <property type="evidence" value="ECO:0007669"/>
    <property type="project" value="InterPro"/>
</dbReference>
<dbReference type="GO" id="GO:0005344">
    <property type="term" value="F:oxygen carrier activity"/>
    <property type="evidence" value="ECO:0007669"/>
    <property type="project" value="InterPro"/>
</dbReference>
<evidence type="ECO:0000256" key="7">
    <source>
        <dbReference type="PIRSR" id="PIRSR601486-1"/>
    </source>
</evidence>
<organism evidence="9 10">
    <name type="scientific">Paeniglutamicibacter gangotriensis</name>
    <dbReference type="NCBI Taxonomy" id="254787"/>
    <lineage>
        <taxon>Bacteria</taxon>
        <taxon>Bacillati</taxon>
        <taxon>Actinomycetota</taxon>
        <taxon>Actinomycetes</taxon>
        <taxon>Micrococcales</taxon>
        <taxon>Micrococcaceae</taxon>
        <taxon>Paeniglutamicibacter</taxon>
    </lineage>
</organism>
<evidence type="ECO:0000313" key="9">
    <source>
        <dbReference type="EMBL" id="KAA0974044.1"/>
    </source>
</evidence>
<dbReference type="Proteomes" id="UP000323856">
    <property type="component" value="Unassembled WGS sequence"/>
</dbReference>
<keyword evidence="5" id="KW-0408">Iron</keyword>
<dbReference type="Gene3D" id="1.10.490.10">
    <property type="entry name" value="Globins"/>
    <property type="match status" value="1"/>
</dbReference>
<protein>
    <submittedName>
        <fullName evidence="9">Globin</fullName>
    </submittedName>
</protein>
<dbReference type="InterPro" id="IPR009050">
    <property type="entry name" value="Globin-like_sf"/>
</dbReference>
<feature type="compositionally biased region" description="Basic residues" evidence="8">
    <location>
        <begin position="1"/>
        <end position="18"/>
    </location>
</feature>
<dbReference type="PROSITE" id="PS01213">
    <property type="entry name" value="GLOBIN_FAM_2"/>
    <property type="match status" value="1"/>
</dbReference>
<evidence type="ECO:0000256" key="5">
    <source>
        <dbReference type="ARBA" id="ARBA00023004"/>
    </source>
</evidence>
<dbReference type="PANTHER" id="PTHR47366:SF1">
    <property type="entry name" value="TWO-ON-TWO HEMOGLOBIN-3"/>
    <property type="match status" value="1"/>
</dbReference>
<sequence length="211" mass="23901">MGPRGRPGHSRVLKGHHHIVNEQHPASEPTSPEPAPQQVSTRFGENVGQLRPFGAEPGTLRPVGESLKSNLPAGPLTPGDDHDPAAYEGTFYAQVGGRETFRKLAEAFYESVGADMEFRAMYPEQDLRPATMRLQLFLEQYWGGPKTYSERRGHPRLRMRHVPYTINSHNRDVWLKHMRIAVDSLELPPLLEETLWDYFDRAAHSLMNAPD</sequence>
<proteinExistence type="inferred from homology"/>
<dbReference type="SUPFAM" id="SSF46458">
    <property type="entry name" value="Globin-like"/>
    <property type="match status" value="1"/>
</dbReference>
<dbReference type="GO" id="GO:0046872">
    <property type="term" value="F:metal ion binding"/>
    <property type="evidence" value="ECO:0007669"/>
    <property type="project" value="UniProtKB-KW"/>
</dbReference>
<dbReference type="InterPro" id="IPR019795">
    <property type="entry name" value="Globin_bac-like_CS"/>
</dbReference>
<evidence type="ECO:0000256" key="2">
    <source>
        <dbReference type="ARBA" id="ARBA00022448"/>
    </source>
</evidence>
<feature type="binding site" description="distal binding residue" evidence="7">
    <location>
        <position position="204"/>
    </location>
    <ligand>
        <name>heme</name>
        <dbReference type="ChEBI" id="CHEBI:30413"/>
    </ligand>
    <ligandPart>
        <name>Fe</name>
        <dbReference type="ChEBI" id="CHEBI:18248"/>
    </ligandPart>
</feature>
<keyword evidence="3 7" id="KW-0349">Heme</keyword>
<dbReference type="InterPro" id="IPR001486">
    <property type="entry name" value="Hemoglobin_trunc"/>
</dbReference>
<evidence type="ECO:0000256" key="8">
    <source>
        <dbReference type="SAM" id="MobiDB-lite"/>
    </source>
</evidence>